<sequence length="96" mass="10823">MQFAARLGPRLRHGLHPLQMIGGQPNRTILILIVDVIPGTVRILSGDQFLDFFVRARLCVRNQACLQSFRQNGEIGSMGYGCQKQYKQQPQSHITS</sequence>
<dbReference type="EMBL" id="VSSQ01058108">
    <property type="protein sequence ID" value="MPN11840.1"/>
    <property type="molecule type" value="Genomic_DNA"/>
</dbReference>
<protein>
    <submittedName>
        <fullName evidence="1">Uncharacterized protein</fullName>
    </submittedName>
</protein>
<accession>A0A645FD18</accession>
<evidence type="ECO:0000313" key="1">
    <source>
        <dbReference type="EMBL" id="MPN11840.1"/>
    </source>
</evidence>
<dbReference type="AlphaFoldDB" id="A0A645FD18"/>
<gene>
    <name evidence="1" type="ORF">SDC9_159148</name>
</gene>
<comment type="caution">
    <text evidence="1">The sequence shown here is derived from an EMBL/GenBank/DDBJ whole genome shotgun (WGS) entry which is preliminary data.</text>
</comment>
<organism evidence="1">
    <name type="scientific">bioreactor metagenome</name>
    <dbReference type="NCBI Taxonomy" id="1076179"/>
    <lineage>
        <taxon>unclassified sequences</taxon>
        <taxon>metagenomes</taxon>
        <taxon>ecological metagenomes</taxon>
    </lineage>
</organism>
<name>A0A645FD18_9ZZZZ</name>
<proteinExistence type="predicted"/>
<reference evidence="1" key="1">
    <citation type="submission" date="2019-08" db="EMBL/GenBank/DDBJ databases">
        <authorList>
            <person name="Kucharzyk K."/>
            <person name="Murdoch R.W."/>
            <person name="Higgins S."/>
            <person name="Loffler F."/>
        </authorList>
    </citation>
    <scope>NUCLEOTIDE SEQUENCE</scope>
</reference>